<dbReference type="Gene3D" id="1.10.268.10">
    <property type="entry name" value="Topoisomerase, domain 3"/>
    <property type="match status" value="1"/>
</dbReference>
<dbReference type="GO" id="GO:0003918">
    <property type="term" value="F:DNA topoisomerase type II (double strand cut, ATP-hydrolyzing) activity"/>
    <property type="evidence" value="ECO:0007669"/>
    <property type="project" value="UniProtKB-EC"/>
</dbReference>
<dbReference type="GO" id="GO:0005524">
    <property type="term" value="F:ATP binding"/>
    <property type="evidence" value="ECO:0007669"/>
    <property type="project" value="InterPro"/>
</dbReference>
<evidence type="ECO:0000256" key="7">
    <source>
        <dbReference type="SAM" id="Coils"/>
    </source>
</evidence>
<dbReference type="SUPFAM" id="SSF56719">
    <property type="entry name" value="Type II DNA topoisomerase"/>
    <property type="match status" value="1"/>
</dbReference>
<dbReference type="GO" id="GO:0006265">
    <property type="term" value="P:DNA topological change"/>
    <property type="evidence" value="ECO:0007669"/>
    <property type="project" value="UniProtKB-UniRule"/>
</dbReference>
<feature type="domain" description="Topo IIA-type catalytic" evidence="8">
    <location>
        <begin position="36"/>
        <end position="443"/>
    </location>
</feature>
<keyword evidence="4 6" id="KW-0238">DNA-binding</keyword>
<sequence length="860" mass="97586">MNENNNESLHEATAVSGMYENWFLDYASYVILERAVPAIEDGLKPVQRRILHAMKEMDDGRYNKVANIIGQTMQYHPHGDASIYEAIVNMGQKDLLIDKQGNWGNIYTGDGAAASRYIEARLSKFALDVVFNADTTPWQLSYDGRKKEPITLPVKFPLLLAQGVEGIAVGLSTKIMPHNFCELITASIDVLKGKEINLYPDFQTGGLVDVTYYNEGARGSKLRIRSRIEELDKKTLVIKDVPYGVNTTGLMESIVKANDSGKIKIKKVVDNTAKDVEIQVHLAPNVSPDITIDALYAFTDCEISVSPNTCVIIEEKPHFVSVNDMLKLSTQKTVELLRQELEIKKGELLERILYSSLEKIFIENRIYRKIEECETWDAVLDTIDKALDKYKKQFYRAITTDDIVRLTEIKIKRISKYDGFKADELMKRLQDELEETEDNLANLTRYAINYFKELLKKYCKGGERKTEIRQFNTIAATAVAAANQKLYVNRKDGFIGVSLKKDENVELIGECSDIDDIIIFRRDGVCKVVKVQDKVFVGKDIIHAAVFKKNDERQVYNLIYVDGKDGIAYVKRFQVTAVTRDREYDLTKGNPGSKVVYFTANPNAEAEVVTINLTAASKAKIKAFDYNFAEIEIKGRSAQGNILTKHPIRKVSLKSEGTSTMGGLAIWYDESIGRLNREGRGRKLGNFEGEENILVIYKDGQYELTNYELTNRYEPNELMLLEKFDPATVVSAIHYDGTQNNFFVKRFRIETTSVDKKFSFISESKGSRLVVVSTDPQPQIEVTFKKSAKDKEETQFYDLDMLTEVRGWKALGNKLSNYKVLRVKMLASKPEKDIEKIIVHATPEMKEENAGVKVNQLGIF</sequence>
<dbReference type="Proteomes" id="UP000480178">
    <property type="component" value="Chromosome"/>
</dbReference>
<dbReference type="InterPro" id="IPR050220">
    <property type="entry name" value="Type_II_DNA_Topoisomerases"/>
</dbReference>
<dbReference type="PROSITE" id="PS52040">
    <property type="entry name" value="TOPO_IIA"/>
    <property type="match status" value="1"/>
</dbReference>
<organism evidence="9 10">
    <name type="scientific">Rhodocytophaga rosea</name>
    <dbReference type="NCBI Taxonomy" id="2704465"/>
    <lineage>
        <taxon>Bacteria</taxon>
        <taxon>Pseudomonadati</taxon>
        <taxon>Bacteroidota</taxon>
        <taxon>Cytophagia</taxon>
        <taxon>Cytophagales</taxon>
        <taxon>Rhodocytophagaceae</taxon>
        <taxon>Rhodocytophaga</taxon>
    </lineage>
</organism>
<evidence type="ECO:0000256" key="2">
    <source>
        <dbReference type="ARBA" id="ARBA00008263"/>
    </source>
</evidence>
<dbReference type="InterPro" id="IPR013760">
    <property type="entry name" value="Topo_IIA-like_dom_sf"/>
</dbReference>
<dbReference type="Gene3D" id="3.30.1360.40">
    <property type="match status" value="1"/>
</dbReference>
<keyword evidence="3 6" id="KW-0799">Topoisomerase</keyword>
<comment type="similarity">
    <text evidence="2">Belongs to the type II topoisomerase GyrA/ParC subunit family.</text>
</comment>
<evidence type="ECO:0000313" key="9">
    <source>
        <dbReference type="EMBL" id="QHT70966.1"/>
    </source>
</evidence>
<evidence type="ECO:0000256" key="1">
    <source>
        <dbReference type="ARBA" id="ARBA00000185"/>
    </source>
</evidence>
<feature type="active site" description="O-(5'-phospho-DNA)-tyrosine intermediate" evidence="6">
    <location>
        <position position="117"/>
    </location>
</feature>
<proteinExistence type="inferred from homology"/>
<dbReference type="GO" id="GO:0003677">
    <property type="term" value="F:DNA binding"/>
    <property type="evidence" value="ECO:0007669"/>
    <property type="project" value="UniProtKB-UniRule"/>
</dbReference>
<protein>
    <submittedName>
        <fullName evidence="9">DNA gyrase/topoisomerase IV subunit A</fullName>
    </submittedName>
</protein>
<dbReference type="RefSeq" id="WP_162446909.1">
    <property type="nucleotide sequence ID" value="NZ_CP048222.1"/>
</dbReference>
<name>A0A6C0GSI7_9BACT</name>
<dbReference type="InterPro" id="IPR013758">
    <property type="entry name" value="Topo_IIA_A/C_ab"/>
</dbReference>
<dbReference type="NCBIfam" id="NF009397">
    <property type="entry name" value="PRK12758.1"/>
    <property type="match status" value="1"/>
</dbReference>
<evidence type="ECO:0000259" key="8">
    <source>
        <dbReference type="PROSITE" id="PS52040"/>
    </source>
</evidence>
<keyword evidence="5 6" id="KW-0413">Isomerase</keyword>
<dbReference type="GO" id="GO:0009330">
    <property type="term" value="C:DNA topoisomerase type II (double strand cut, ATP-hydrolyzing) complex"/>
    <property type="evidence" value="ECO:0007669"/>
    <property type="project" value="TreeGrafter"/>
</dbReference>
<dbReference type="PANTHER" id="PTHR43493:SF5">
    <property type="entry name" value="DNA GYRASE SUBUNIT A, CHLOROPLASTIC_MITOCHONDRIAL"/>
    <property type="match status" value="1"/>
</dbReference>
<dbReference type="GO" id="GO:0005737">
    <property type="term" value="C:cytoplasm"/>
    <property type="evidence" value="ECO:0007669"/>
    <property type="project" value="TreeGrafter"/>
</dbReference>
<dbReference type="NCBIfam" id="NF007209">
    <property type="entry name" value="PRK09631.1"/>
    <property type="match status" value="1"/>
</dbReference>
<evidence type="ECO:0000256" key="4">
    <source>
        <dbReference type="ARBA" id="ARBA00023125"/>
    </source>
</evidence>
<reference evidence="9 10" key="1">
    <citation type="submission" date="2020-01" db="EMBL/GenBank/DDBJ databases">
        <authorList>
            <person name="Kim M.K."/>
        </authorList>
    </citation>
    <scope>NUCLEOTIDE SEQUENCE [LARGE SCALE GENOMIC DNA]</scope>
    <source>
        <strain evidence="9 10">172606-1</strain>
    </source>
</reference>
<dbReference type="KEGG" id="rhoz:GXP67_32125"/>
<dbReference type="Pfam" id="PF00521">
    <property type="entry name" value="DNA_topoisoIV"/>
    <property type="match status" value="1"/>
</dbReference>
<dbReference type="Gene3D" id="3.90.199.10">
    <property type="entry name" value="Topoisomerase II, domain 5"/>
    <property type="match status" value="1"/>
</dbReference>
<feature type="coiled-coil region" evidence="7">
    <location>
        <begin position="419"/>
        <end position="446"/>
    </location>
</feature>
<accession>A0A6C0GSI7</accession>
<evidence type="ECO:0000256" key="3">
    <source>
        <dbReference type="ARBA" id="ARBA00023029"/>
    </source>
</evidence>
<dbReference type="AlphaFoldDB" id="A0A6C0GSI7"/>
<dbReference type="PANTHER" id="PTHR43493">
    <property type="entry name" value="DNA GYRASE/TOPOISOMERASE SUBUNIT A"/>
    <property type="match status" value="1"/>
</dbReference>
<keyword evidence="7" id="KW-0175">Coiled coil</keyword>
<comment type="catalytic activity">
    <reaction evidence="1 6">
        <text>ATP-dependent breakage, passage and rejoining of double-stranded DNA.</text>
        <dbReference type="EC" id="5.6.2.2"/>
    </reaction>
</comment>
<dbReference type="InterPro" id="IPR013757">
    <property type="entry name" value="Topo_IIA_A_a_sf"/>
</dbReference>
<evidence type="ECO:0000256" key="6">
    <source>
        <dbReference type="PROSITE-ProRule" id="PRU01384"/>
    </source>
</evidence>
<evidence type="ECO:0000313" key="10">
    <source>
        <dbReference type="Proteomes" id="UP000480178"/>
    </source>
</evidence>
<dbReference type="InterPro" id="IPR002205">
    <property type="entry name" value="Topo_IIA_dom_A"/>
</dbReference>
<gene>
    <name evidence="9" type="ORF">GXP67_32125</name>
</gene>
<keyword evidence="10" id="KW-1185">Reference proteome</keyword>
<dbReference type="EMBL" id="CP048222">
    <property type="protein sequence ID" value="QHT70966.1"/>
    <property type="molecule type" value="Genomic_DNA"/>
</dbReference>
<evidence type="ECO:0000256" key="5">
    <source>
        <dbReference type="ARBA" id="ARBA00023235"/>
    </source>
</evidence>
<dbReference type="SMART" id="SM00434">
    <property type="entry name" value="TOP4c"/>
    <property type="match status" value="1"/>
</dbReference>